<proteinExistence type="predicted"/>
<evidence type="ECO:0000313" key="2">
    <source>
        <dbReference type="Proteomes" id="UP000593572"/>
    </source>
</evidence>
<comment type="caution">
    <text evidence="1">The sequence shown here is derived from an EMBL/GenBank/DDBJ whole genome shotgun (WGS) entry which is preliminary data.</text>
</comment>
<gene>
    <name evidence="1" type="ORF">Golob_012763</name>
</gene>
<dbReference type="EMBL" id="JABEZX010000004">
    <property type="protein sequence ID" value="MBA0553593.1"/>
    <property type="molecule type" value="Genomic_DNA"/>
</dbReference>
<accession>A0A7J8LMH5</accession>
<dbReference type="Proteomes" id="UP000593572">
    <property type="component" value="Unassembled WGS sequence"/>
</dbReference>
<dbReference type="AlphaFoldDB" id="A0A7J8LMH5"/>
<organism evidence="1 2">
    <name type="scientific">Gossypium lobatum</name>
    <dbReference type="NCBI Taxonomy" id="34289"/>
    <lineage>
        <taxon>Eukaryota</taxon>
        <taxon>Viridiplantae</taxon>
        <taxon>Streptophyta</taxon>
        <taxon>Embryophyta</taxon>
        <taxon>Tracheophyta</taxon>
        <taxon>Spermatophyta</taxon>
        <taxon>Magnoliopsida</taxon>
        <taxon>eudicotyledons</taxon>
        <taxon>Gunneridae</taxon>
        <taxon>Pentapetalae</taxon>
        <taxon>rosids</taxon>
        <taxon>malvids</taxon>
        <taxon>Malvales</taxon>
        <taxon>Malvaceae</taxon>
        <taxon>Malvoideae</taxon>
        <taxon>Gossypium</taxon>
    </lineage>
</organism>
<sequence length="222" mass="25568">MERELAVLSPDDEEDEIVEVQKHVELVVNENEFCLVGCFLTASVIHFLFMKNEFGAGYYEASWMFNNHLLVFHQLFLREDPLKSGHNDSFSQARMALGIEVVKMGWDLTLKAQFSSGRWSWVTEERMDNGIRIDPMLGLNLEGDQTIMSLHKNDPSKPLGLIAMDHDLEKLILEGWDVLEIFLYRRLPRGILTSRNENDKLKCLRVEEPSSYAKTSLYAEVA</sequence>
<name>A0A7J8LMH5_9ROSI</name>
<evidence type="ECO:0000313" key="1">
    <source>
        <dbReference type="EMBL" id="MBA0553593.1"/>
    </source>
</evidence>
<keyword evidence="2" id="KW-1185">Reference proteome</keyword>
<reference evidence="1 2" key="1">
    <citation type="journal article" date="2019" name="Genome Biol. Evol.">
        <title>Insights into the evolution of the New World diploid cottons (Gossypium, subgenus Houzingenia) based on genome sequencing.</title>
        <authorList>
            <person name="Grover C.E."/>
            <person name="Arick M.A. 2nd"/>
            <person name="Thrash A."/>
            <person name="Conover J.L."/>
            <person name="Sanders W.S."/>
            <person name="Peterson D.G."/>
            <person name="Frelichowski J.E."/>
            <person name="Scheffler J.A."/>
            <person name="Scheffler B.E."/>
            <person name="Wendel J.F."/>
        </authorList>
    </citation>
    <scope>NUCLEOTIDE SEQUENCE [LARGE SCALE GENOMIC DNA]</scope>
    <source>
        <strain evidence="1">157</strain>
        <tissue evidence="1">Leaf</tissue>
    </source>
</reference>
<protein>
    <submittedName>
        <fullName evidence="1">Uncharacterized protein</fullName>
    </submittedName>
</protein>